<evidence type="ECO:0000313" key="2">
    <source>
        <dbReference type="WBParaSite" id="RSKR_0000310100.1"/>
    </source>
</evidence>
<evidence type="ECO:0000313" key="1">
    <source>
        <dbReference type="Proteomes" id="UP000095286"/>
    </source>
</evidence>
<protein>
    <submittedName>
        <fullName evidence="2">RNA helicase</fullName>
    </submittedName>
</protein>
<name>A0AC35TPW0_9BILA</name>
<organism evidence="1 2">
    <name type="scientific">Rhabditophanes sp. KR3021</name>
    <dbReference type="NCBI Taxonomy" id="114890"/>
    <lineage>
        <taxon>Eukaryota</taxon>
        <taxon>Metazoa</taxon>
        <taxon>Ecdysozoa</taxon>
        <taxon>Nematoda</taxon>
        <taxon>Chromadorea</taxon>
        <taxon>Rhabditida</taxon>
        <taxon>Tylenchina</taxon>
        <taxon>Panagrolaimomorpha</taxon>
        <taxon>Strongyloidoidea</taxon>
        <taxon>Alloionematidae</taxon>
        <taxon>Rhabditophanes</taxon>
    </lineage>
</organism>
<dbReference type="WBParaSite" id="RSKR_0000310100.1">
    <property type="protein sequence ID" value="RSKR_0000310100.1"/>
    <property type="gene ID" value="RSKR_0000310100"/>
</dbReference>
<dbReference type="Proteomes" id="UP000095286">
    <property type="component" value="Unplaced"/>
</dbReference>
<reference evidence="2" key="1">
    <citation type="submission" date="2016-11" db="UniProtKB">
        <authorList>
            <consortium name="WormBaseParasite"/>
        </authorList>
    </citation>
    <scope>IDENTIFICATION</scope>
    <source>
        <strain evidence="2">KR3021</strain>
    </source>
</reference>
<proteinExistence type="predicted"/>
<accession>A0AC35TPW0</accession>
<sequence>MSLNVSVRKPLKKRGRKDYVPEIRGADQTIELRRKTHARDVAFDEREELKNIIVSGELTNFQVHSLKQDTFSSLNVHPVLMNHLKGSNKEKLTTIQSFVCPAIMQGSFDVVISAPTGYGKTFAYLIPLMDYVLKRREAEGGFPQGRRPLAMIFTVTRDLAKQVFEDFCAFGEGSQIKGVLCYGEIRKESIAREIREGCDFIIGCCGKISDLVENQLVDLRDVNHLVLDEADKFSEVENFEPMKKLLMQGEVEYDSNKVKVILVSATIPDSSYEVISNIFLSRDNVYYNFSKSVNPNAVIKKFVFCHKHAKIDWLIATIRHLHKQDPKGKMLVFCESRNVMEVVALRMLFAGIKTISLSGNRSQEMRDEAIKRINQEDGIVLISTDVAERGVDFVDLKYVIQLNVPTEYTKYLNRIGRAGRHKDSEGTSYMIIDKEGDAQKVITLVDQLWEHKYKVDMMLLSFYKYHLELQAKMAKERFVIRKPVVDLTKYDLGDELDFLDGDAAGKNTATESVIEEQEIIESDTESLEFISSGSSASSTLSY</sequence>